<dbReference type="VEuPathDB" id="FungiDB:EYZ11_005761"/>
<reference evidence="1 2" key="1">
    <citation type="submission" date="2019-03" db="EMBL/GenBank/DDBJ databases">
        <title>The genome sequence of a newly discovered highly antifungal drug resistant Aspergillus species, Aspergillus tanneri NIH 1004.</title>
        <authorList>
            <person name="Mounaud S."/>
            <person name="Singh I."/>
            <person name="Joardar V."/>
            <person name="Pakala S."/>
            <person name="Pakala S."/>
            <person name="Venepally P."/>
            <person name="Hoover J."/>
            <person name="Nierman W."/>
            <person name="Chung J."/>
            <person name="Losada L."/>
        </authorList>
    </citation>
    <scope>NUCLEOTIDE SEQUENCE [LARGE SCALE GENOMIC DNA]</scope>
    <source>
        <strain evidence="1 2">NIH1004</strain>
    </source>
</reference>
<dbReference type="Proteomes" id="UP000308092">
    <property type="component" value="Unassembled WGS sequence"/>
</dbReference>
<evidence type="ECO:0000313" key="2">
    <source>
        <dbReference type="Proteomes" id="UP000308092"/>
    </source>
</evidence>
<gene>
    <name evidence="1" type="ORF">EYZ11_005761</name>
</gene>
<dbReference type="AlphaFoldDB" id="A0A4S3JH71"/>
<dbReference type="EMBL" id="SOSA01000190">
    <property type="protein sequence ID" value="THC94769.1"/>
    <property type="molecule type" value="Genomic_DNA"/>
</dbReference>
<name>A0A4S3JH71_9EURO</name>
<protein>
    <submittedName>
        <fullName evidence="1">Uncharacterized protein</fullName>
    </submittedName>
</protein>
<evidence type="ECO:0000313" key="1">
    <source>
        <dbReference type="EMBL" id="THC94769.1"/>
    </source>
</evidence>
<accession>A0A4S3JH71</accession>
<proteinExistence type="predicted"/>
<comment type="caution">
    <text evidence="1">The sequence shown here is derived from an EMBL/GenBank/DDBJ whole genome shotgun (WGS) entry which is preliminary data.</text>
</comment>
<organism evidence="1 2">
    <name type="scientific">Aspergillus tanneri</name>
    <dbReference type="NCBI Taxonomy" id="1220188"/>
    <lineage>
        <taxon>Eukaryota</taxon>
        <taxon>Fungi</taxon>
        <taxon>Dikarya</taxon>
        <taxon>Ascomycota</taxon>
        <taxon>Pezizomycotina</taxon>
        <taxon>Eurotiomycetes</taxon>
        <taxon>Eurotiomycetidae</taxon>
        <taxon>Eurotiales</taxon>
        <taxon>Aspergillaceae</taxon>
        <taxon>Aspergillus</taxon>
        <taxon>Aspergillus subgen. Circumdati</taxon>
    </lineage>
</organism>
<sequence length="62" mass="6948">MAEPFLSIADKSVGDTNFHTLFDEEVGTNVGVKKLTKVKAVFQHYVTRFPNIFPEILGAYLC</sequence>
<keyword evidence="2" id="KW-1185">Reference proteome</keyword>